<evidence type="ECO:0000313" key="3">
    <source>
        <dbReference type="WBParaSite" id="EN70_5030"/>
    </source>
</evidence>
<dbReference type="Proteomes" id="UP000095285">
    <property type="component" value="Unassembled WGS sequence"/>
</dbReference>
<dbReference type="WBParaSite" id="EN70_5030">
    <property type="protein sequence ID" value="EN70_5030"/>
    <property type="gene ID" value="EN70_5030"/>
</dbReference>
<proteinExistence type="predicted"/>
<evidence type="ECO:0000256" key="1">
    <source>
        <dbReference type="SAM" id="MobiDB-lite"/>
    </source>
</evidence>
<keyword evidence="2" id="KW-1185">Reference proteome</keyword>
<dbReference type="KEGG" id="loa:LOAG_04689"/>
<dbReference type="GeneID" id="9942095"/>
<dbReference type="OrthoDB" id="5859273at2759"/>
<organism evidence="2 3">
    <name type="scientific">Loa loa</name>
    <name type="common">Eye worm</name>
    <name type="synonym">Filaria loa</name>
    <dbReference type="NCBI Taxonomy" id="7209"/>
    <lineage>
        <taxon>Eukaryota</taxon>
        <taxon>Metazoa</taxon>
        <taxon>Ecdysozoa</taxon>
        <taxon>Nematoda</taxon>
        <taxon>Chromadorea</taxon>
        <taxon>Rhabditida</taxon>
        <taxon>Spirurina</taxon>
        <taxon>Spiruromorpha</taxon>
        <taxon>Filarioidea</taxon>
        <taxon>Onchocercidae</taxon>
        <taxon>Loa</taxon>
    </lineage>
</organism>
<feature type="region of interest" description="Disordered" evidence="1">
    <location>
        <begin position="39"/>
        <end position="64"/>
    </location>
</feature>
<dbReference type="CTD" id="9942095"/>
<dbReference type="RefSeq" id="XP_003140274.2">
    <property type="nucleotide sequence ID" value="XM_003140226.2"/>
</dbReference>
<dbReference type="AlphaFoldDB" id="A0A1I7VQ26"/>
<name>A0A1I7VQ26_LOALO</name>
<reference evidence="2" key="1">
    <citation type="submission" date="2012-04" db="EMBL/GenBank/DDBJ databases">
        <title>The Genome Sequence of Loa loa.</title>
        <authorList>
            <consortium name="The Broad Institute Genome Sequencing Platform"/>
            <consortium name="Broad Institute Genome Sequencing Center for Infectious Disease"/>
            <person name="Nutman T.B."/>
            <person name="Fink D.L."/>
            <person name="Russ C."/>
            <person name="Young S."/>
            <person name="Zeng Q."/>
            <person name="Gargeya S."/>
            <person name="Alvarado L."/>
            <person name="Berlin A."/>
            <person name="Chapman S.B."/>
            <person name="Chen Z."/>
            <person name="Freedman E."/>
            <person name="Gellesch M."/>
            <person name="Goldberg J."/>
            <person name="Griggs A."/>
            <person name="Gujja S."/>
            <person name="Heilman E.R."/>
            <person name="Heiman D."/>
            <person name="Howarth C."/>
            <person name="Mehta T."/>
            <person name="Neiman D."/>
            <person name="Pearson M."/>
            <person name="Roberts A."/>
            <person name="Saif S."/>
            <person name="Shea T."/>
            <person name="Shenoy N."/>
            <person name="Sisk P."/>
            <person name="Stolte C."/>
            <person name="Sykes S."/>
            <person name="White J."/>
            <person name="Yandava C."/>
            <person name="Haas B."/>
            <person name="Henn M.R."/>
            <person name="Nusbaum C."/>
            <person name="Birren B."/>
        </authorList>
    </citation>
    <scope>NUCLEOTIDE SEQUENCE [LARGE SCALE GENOMIC DNA]</scope>
</reference>
<accession>A0A1I7VQ26</accession>
<evidence type="ECO:0000313" key="2">
    <source>
        <dbReference type="Proteomes" id="UP000095285"/>
    </source>
</evidence>
<protein>
    <submittedName>
        <fullName evidence="3">Reverse transcriptase domain-containing protein</fullName>
    </submittedName>
</protein>
<reference evidence="3" key="2">
    <citation type="submission" date="2016-11" db="UniProtKB">
        <authorList>
            <consortium name="WormBaseParasite"/>
        </authorList>
    </citation>
    <scope>IDENTIFICATION</scope>
</reference>
<sequence length="114" mass="12957">MVNMDIEAIARVEAATKVINVTKHKGYDDIVISESRSLSGSKIEKSQQLKEKKPKQWKEKVETAKELPTTEVNKRSADRFTERKSNEVIAPQRKINGELIRILQHSAYQAPVVV</sequence>
<feature type="compositionally biased region" description="Basic and acidic residues" evidence="1">
    <location>
        <begin position="42"/>
        <end position="64"/>
    </location>
</feature>